<dbReference type="Gene3D" id="1.25.40.10">
    <property type="entry name" value="Tetratricopeptide repeat domain"/>
    <property type="match status" value="1"/>
</dbReference>
<feature type="domain" description="Protein SirB1 N-terminal" evidence="1">
    <location>
        <begin position="32"/>
        <end position="186"/>
    </location>
</feature>
<dbReference type="InterPro" id="IPR032698">
    <property type="entry name" value="SirB1_N"/>
</dbReference>
<sequence length="286" mass="31875">MAVGQGDGSLADIAGTALILAALDRPGVSFQKYEHHLKILALDLDAEGGQETSASARAEALAATLYDRHEYSGNEDYYDDLQNANLMSVIDTRRGLPISLSILYMHAARSQGWHVEGLTFPGHFLIRLSGAGPMDGRVILDPFNRGGIMDARGLRQLVRKTSSSDVDLKPDYYQPATDREILIRLLDNIKIRCLKVSDMGQAINILSRQVLIDPEEIQHHYELGMLLAHVGKDDSARERLTYCLTQSEKFERNDLIEQQVINTLKSLDKQTHEARGGIVLRLPEKE</sequence>
<name>A0A3B0RUR2_9ZZZZ</name>
<dbReference type="PANTHER" id="PTHR31350:SF21">
    <property type="entry name" value="F-BOX ONLY PROTEIN 21"/>
    <property type="match status" value="1"/>
</dbReference>
<proteinExistence type="predicted"/>
<protein>
    <recommendedName>
        <fullName evidence="1">Protein SirB1 N-terminal domain-containing protein</fullName>
    </recommendedName>
</protein>
<dbReference type="InterPro" id="IPR011990">
    <property type="entry name" value="TPR-like_helical_dom_sf"/>
</dbReference>
<dbReference type="Pfam" id="PF13369">
    <property type="entry name" value="Transglut_core2"/>
    <property type="match status" value="1"/>
</dbReference>
<organism evidence="2">
    <name type="scientific">hydrothermal vent metagenome</name>
    <dbReference type="NCBI Taxonomy" id="652676"/>
    <lineage>
        <taxon>unclassified sequences</taxon>
        <taxon>metagenomes</taxon>
        <taxon>ecological metagenomes</taxon>
    </lineage>
</organism>
<dbReference type="PANTHER" id="PTHR31350">
    <property type="entry name" value="SI:DKEY-261L7.2"/>
    <property type="match status" value="1"/>
</dbReference>
<evidence type="ECO:0000313" key="2">
    <source>
        <dbReference type="EMBL" id="VAV92158.1"/>
    </source>
</evidence>
<accession>A0A3B0RUR2</accession>
<dbReference type="EMBL" id="UOED01000074">
    <property type="protein sequence ID" value="VAV92158.1"/>
    <property type="molecule type" value="Genomic_DNA"/>
</dbReference>
<evidence type="ECO:0000259" key="1">
    <source>
        <dbReference type="Pfam" id="PF13369"/>
    </source>
</evidence>
<gene>
    <name evidence="2" type="ORF">MNBD_ALPHA02-870</name>
</gene>
<dbReference type="AlphaFoldDB" id="A0A3B0RUR2"/>
<reference evidence="2" key="1">
    <citation type="submission" date="2018-06" db="EMBL/GenBank/DDBJ databases">
        <authorList>
            <person name="Zhirakovskaya E."/>
        </authorList>
    </citation>
    <scope>NUCLEOTIDE SEQUENCE</scope>
</reference>